<dbReference type="GO" id="GO:0016881">
    <property type="term" value="F:acid-amino acid ligase activity"/>
    <property type="evidence" value="ECO:0007669"/>
    <property type="project" value="InterPro"/>
</dbReference>
<gene>
    <name evidence="5" type="ORF">PSU93_15055</name>
</gene>
<feature type="region of interest" description="Disordered" evidence="4">
    <location>
        <begin position="297"/>
        <end position="321"/>
    </location>
</feature>
<evidence type="ECO:0000256" key="2">
    <source>
        <dbReference type="ARBA" id="ARBA00022741"/>
    </source>
</evidence>
<dbReference type="InterPro" id="IPR036615">
    <property type="entry name" value="Mur_ligase_C_dom_sf"/>
</dbReference>
<proteinExistence type="predicted"/>
<evidence type="ECO:0000256" key="4">
    <source>
        <dbReference type="SAM" id="MobiDB-lite"/>
    </source>
</evidence>
<keyword evidence="1" id="KW-0436">Ligase</keyword>
<dbReference type="Gene3D" id="3.40.1190.10">
    <property type="entry name" value="Mur-like, catalytic domain"/>
    <property type="match status" value="1"/>
</dbReference>
<comment type="caution">
    <text evidence="5">The sequence shown here is derived from an EMBL/GenBank/DDBJ whole genome shotgun (WGS) entry which is preliminary data.</text>
</comment>
<evidence type="ECO:0000313" key="6">
    <source>
        <dbReference type="Proteomes" id="UP001160519"/>
    </source>
</evidence>
<dbReference type="EMBL" id="JAQSDF010000089">
    <property type="protein sequence ID" value="MDI1232456.1"/>
    <property type="molecule type" value="Genomic_DNA"/>
</dbReference>
<dbReference type="SUPFAM" id="SSF53244">
    <property type="entry name" value="MurD-like peptide ligases, peptide-binding domain"/>
    <property type="match status" value="1"/>
</dbReference>
<protein>
    <submittedName>
        <fullName evidence="5">Uncharacterized protein</fullName>
    </submittedName>
</protein>
<dbReference type="SUPFAM" id="SSF53623">
    <property type="entry name" value="MurD-like peptide ligases, catalytic domain"/>
    <property type="match status" value="1"/>
</dbReference>
<feature type="compositionally biased region" description="Basic and acidic residues" evidence="4">
    <location>
        <begin position="305"/>
        <end position="321"/>
    </location>
</feature>
<sequence length="321" mass="35466">FRCSSSTRIGVQINQNTQATHGIMDKLIAAKASVVSGLVDGGCCLIKSDPRYFEQLRQAILSYRNVPILSFGEGVKDLGRLVGAEFDAARYGWQVQAEIDGRSLDYFLPLVERHAPLSSVGALTALHLAGLDAVQAAERFADFKPYATSGRIYPLPARDGVYMVYDQSRHISLLGLDDFFYTASRLAPKPGGRKLLVLGHVYDEREYGPLVRELLPPARLRSLIEASGIDMLYTVGEHAEFEAFLAGTNIPWQHFSHPQALIEPLHNGLCANDLLLVKGDQNEKMFVLTEGLRERAKQSPNKTITVRDRDNGGKTRRGDGI</sequence>
<dbReference type="Gene3D" id="3.90.190.20">
    <property type="entry name" value="Mur ligase, C-terminal domain"/>
    <property type="match status" value="1"/>
</dbReference>
<evidence type="ECO:0000313" key="5">
    <source>
        <dbReference type="EMBL" id="MDI1232456.1"/>
    </source>
</evidence>
<evidence type="ECO:0000256" key="1">
    <source>
        <dbReference type="ARBA" id="ARBA00022598"/>
    </source>
</evidence>
<keyword evidence="2" id="KW-0547">Nucleotide-binding</keyword>
<feature type="non-terminal residue" evidence="5">
    <location>
        <position position="1"/>
    </location>
</feature>
<dbReference type="PANTHER" id="PTHR43024:SF1">
    <property type="entry name" value="UDP-N-ACETYLMURAMOYL-TRIPEPTIDE--D-ALANYL-D-ALANINE LIGASE"/>
    <property type="match status" value="1"/>
</dbReference>
<keyword evidence="3" id="KW-0067">ATP-binding</keyword>
<dbReference type="GO" id="GO:0005524">
    <property type="term" value="F:ATP binding"/>
    <property type="evidence" value="ECO:0007669"/>
    <property type="project" value="UniProtKB-KW"/>
</dbReference>
<dbReference type="AlphaFoldDB" id="A0AA43Q9U5"/>
<organism evidence="5 6">
    <name type="scientific">Candidatus Methylobacter titanis</name>
    <dbReference type="NCBI Taxonomy" id="3053457"/>
    <lineage>
        <taxon>Bacteria</taxon>
        <taxon>Pseudomonadati</taxon>
        <taxon>Pseudomonadota</taxon>
        <taxon>Gammaproteobacteria</taxon>
        <taxon>Methylococcales</taxon>
        <taxon>Methylococcaceae</taxon>
        <taxon>Methylobacter</taxon>
    </lineage>
</organism>
<dbReference type="Proteomes" id="UP001160519">
    <property type="component" value="Unassembled WGS sequence"/>
</dbReference>
<reference evidence="5" key="1">
    <citation type="submission" date="2023-01" db="EMBL/GenBank/DDBJ databases">
        <title>Biogeochemical cycle of methane in antarctic sediments.</title>
        <authorList>
            <person name="Roldan D.M."/>
            <person name="Menes R.J."/>
        </authorList>
    </citation>
    <scope>NUCLEOTIDE SEQUENCE [LARGE SCALE GENOMIC DNA]</scope>
    <source>
        <strain evidence="5">K-2018 MAG008</strain>
    </source>
</reference>
<accession>A0AA43Q9U5</accession>
<name>A0AA43Q9U5_9GAMM</name>
<dbReference type="InterPro" id="IPR036565">
    <property type="entry name" value="Mur-like_cat_sf"/>
</dbReference>
<keyword evidence="6" id="KW-1185">Reference proteome</keyword>
<evidence type="ECO:0000256" key="3">
    <source>
        <dbReference type="ARBA" id="ARBA00022840"/>
    </source>
</evidence>
<dbReference type="PANTHER" id="PTHR43024">
    <property type="entry name" value="UDP-N-ACETYLMURAMOYL-TRIPEPTIDE--D-ALANYL-D-ALANINE LIGASE"/>
    <property type="match status" value="1"/>
</dbReference>
<dbReference type="InterPro" id="IPR051046">
    <property type="entry name" value="MurCDEF_CellWall_CoF430Synth"/>
</dbReference>